<evidence type="ECO:0000256" key="2">
    <source>
        <dbReference type="ARBA" id="ARBA00022692"/>
    </source>
</evidence>
<feature type="transmembrane region" description="Helical" evidence="5">
    <location>
        <begin position="174"/>
        <end position="198"/>
    </location>
</feature>
<dbReference type="EMBL" id="VCGU01000009">
    <property type="protein sequence ID" value="TRY71213.1"/>
    <property type="molecule type" value="Genomic_DNA"/>
</dbReference>
<dbReference type="GO" id="GO:0005765">
    <property type="term" value="C:lysosomal membrane"/>
    <property type="evidence" value="ECO:0007669"/>
    <property type="project" value="TreeGrafter"/>
</dbReference>
<sequence>MSVSLNRTFDTDPVRFGRLLPRFPPTNLRAARTMRKCCCCISVHGGSIFLAILGITLCLLELVPIMPFLLQWKSFNPIQENLSHASYVFKEILKEHNATEEEADQIVANGISMAWIGLLVEAILSGVFVVFCLLMICGVATKKRKLMLPYLTYLMAAIVIFVLVGFILCGLLCFVNLISGLVGLILVLVITVLMAYFWRAVQMSYKELGCQDYMYSLAPMDSHSKRNQHNSPQQFDLA</sequence>
<dbReference type="PANTHER" id="PTHR12479">
    <property type="entry name" value="LYSOSOMAL-ASSOCIATED TRANSMEMBRANE PROTEIN"/>
    <property type="match status" value="1"/>
</dbReference>
<dbReference type="AlphaFoldDB" id="A0A553P0K0"/>
<evidence type="ECO:0000256" key="3">
    <source>
        <dbReference type="ARBA" id="ARBA00022989"/>
    </source>
</evidence>
<keyword evidence="7" id="KW-1185">Reference proteome</keyword>
<organism evidence="6 7">
    <name type="scientific">Tigriopus californicus</name>
    <name type="common">Marine copepod</name>
    <dbReference type="NCBI Taxonomy" id="6832"/>
    <lineage>
        <taxon>Eukaryota</taxon>
        <taxon>Metazoa</taxon>
        <taxon>Ecdysozoa</taxon>
        <taxon>Arthropoda</taxon>
        <taxon>Crustacea</taxon>
        <taxon>Multicrustacea</taxon>
        <taxon>Hexanauplia</taxon>
        <taxon>Copepoda</taxon>
        <taxon>Harpacticoida</taxon>
        <taxon>Harpacticidae</taxon>
        <taxon>Tigriopus</taxon>
    </lineage>
</organism>
<comment type="subcellular location">
    <subcellularLocation>
        <location evidence="1">Endomembrane system</location>
        <topology evidence="1">Multi-pass membrane protein</topology>
    </subcellularLocation>
</comment>
<gene>
    <name evidence="6" type="ORF">TCAL_08716</name>
</gene>
<evidence type="ECO:0000256" key="5">
    <source>
        <dbReference type="SAM" id="Phobius"/>
    </source>
</evidence>
<dbReference type="OMA" id="NGISMAW"/>
<feature type="transmembrane region" description="Helical" evidence="5">
    <location>
        <begin position="114"/>
        <end position="136"/>
    </location>
</feature>
<dbReference type="Proteomes" id="UP000318571">
    <property type="component" value="Chromosome 9"/>
</dbReference>
<dbReference type="PANTHER" id="PTHR12479:SF10">
    <property type="entry name" value="LYSOSOMAL-ASSOCIATED TRANSMEMBRANE PROTEIN"/>
    <property type="match status" value="1"/>
</dbReference>
<keyword evidence="4 5" id="KW-0472">Membrane</keyword>
<evidence type="ECO:0000313" key="6">
    <source>
        <dbReference type="EMBL" id="TRY71213.1"/>
    </source>
</evidence>
<protein>
    <submittedName>
        <fullName evidence="6">Uncharacterized protein</fullName>
    </submittedName>
</protein>
<keyword evidence="2 5" id="KW-0812">Transmembrane</keyword>
<proteinExistence type="predicted"/>
<reference evidence="6 7" key="1">
    <citation type="journal article" date="2018" name="Nat. Ecol. Evol.">
        <title>Genomic signatures of mitonuclear coevolution across populations of Tigriopus californicus.</title>
        <authorList>
            <person name="Barreto F.S."/>
            <person name="Watson E.T."/>
            <person name="Lima T.G."/>
            <person name="Willett C.S."/>
            <person name="Edmands S."/>
            <person name="Li W."/>
            <person name="Burton R.S."/>
        </authorList>
    </citation>
    <scope>NUCLEOTIDE SEQUENCE [LARGE SCALE GENOMIC DNA]</scope>
    <source>
        <strain evidence="6 7">San Diego</strain>
    </source>
</reference>
<feature type="transmembrane region" description="Helical" evidence="5">
    <location>
        <begin position="148"/>
        <end position="168"/>
    </location>
</feature>
<evidence type="ECO:0000256" key="1">
    <source>
        <dbReference type="ARBA" id="ARBA00004127"/>
    </source>
</evidence>
<evidence type="ECO:0000256" key="4">
    <source>
        <dbReference type="ARBA" id="ARBA00023136"/>
    </source>
</evidence>
<name>A0A553P0K0_TIGCA</name>
<dbReference type="InterPro" id="IPR051115">
    <property type="entry name" value="LAPTM_transporter"/>
</dbReference>
<keyword evidence="3 5" id="KW-1133">Transmembrane helix</keyword>
<feature type="transmembrane region" description="Helical" evidence="5">
    <location>
        <begin position="37"/>
        <end position="63"/>
    </location>
</feature>
<dbReference type="GO" id="GO:0012505">
    <property type="term" value="C:endomembrane system"/>
    <property type="evidence" value="ECO:0007669"/>
    <property type="project" value="UniProtKB-SubCell"/>
</dbReference>
<comment type="caution">
    <text evidence="6">The sequence shown here is derived from an EMBL/GenBank/DDBJ whole genome shotgun (WGS) entry which is preliminary data.</text>
</comment>
<evidence type="ECO:0000313" key="7">
    <source>
        <dbReference type="Proteomes" id="UP000318571"/>
    </source>
</evidence>
<accession>A0A553P0K0</accession>